<dbReference type="GO" id="GO:0005789">
    <property type="term" value="C:endoplasmic reticulum membrane"/>
    <property type="evidence" value="ECO:0007669"/>
    <property type="project" value="TreeGrafter"/>
</dbReference>
<dbReference type="PRINTS" id="PR00119">
    <property type="entry name" value="CATATPASE"/>
</dbReference>
<dbReference type="GO" id="GO:0015662">
    <property type="term" value="F:P-type ion transporter activity"/>
    <property type="evidence" value="ECO:0007669"/>
    <property type="project" value="TreeGrafter"/>
</dbReference>
<dbReference type="Proteomes" id="UP000018208">
    <property type="component" value="Unassembled WGS sequence"/>
</dbReference>
<dbReference type="Gene3D" id="3.40.50.1000">
    <property type="entry name" value="HAD superfamily/HAD-like"/>
    <property type="match status" value="1"/>
</dbReference>
<feature type="transmembrane region" description="Helical" evidence="10">
    <location>
        <begin position="94"/>
        <end position="112"/>
    </location>
</feature>
<dbReference type="InterPro" id="IPR036412">
    <property type="entry name" value="HAD-like_sf"/>
</dbReference>
<feature type="transmembrane region" description="Helical" evidence="10">
    <location>
        <begin position="1063"/>
        <end position="1080"/>
    </location>
</feature>
<reference evidence="12 13" key="1">
    <citation type="journal article" date="2014" name="PLoS Genet.">
        <title>The Genome of Spironucleus salmonicida Highlights a Fish Pathogen Adapted to Fluctuating Environments.</title>
        <authorList>
            <person name="Xu F."/>
            <person name="Jerlstrom-Hultqvist J."/>
            <person name="Einarsson E."/>
            <person name="Astvaldsson A."/>
            <person name="Svard S.G."/>
            <person name="Andersson J.O."/>
        </authorList>
    </citation>
    <scope>NUCLEOTIDE SEQUENCE</scope>
    <source>
        <strain evidence="13">ATCC 50377</strain>
    </source>
</reference>
<dbReference type="OrthoDB" id="48943at2759"/>
<dbReference type="SUPFAM" id="SSF81665">
    <property type="entry name" value="Calcium ATPase, transmembrane domain M"/>
    <property type="match status" value="1"/>
</dbReference>
<protein>
    <submittedName>
        <fullName evidence="12">Cation-transporting ATPase</fullName>
    </submittedName>
</protein>
<keyword evidence="9 10" id="KW-0472">Membrane</keyword>
<feature type="transmembrane region" description="Helical" evidence="10">
    <location>
        <begin position="1176"/>
        <end position="1193"/>
    </location>
</feature>
<keyword evidence="3" id="KW-0479">Metal-binding</keyword>
<comment type="subcellular location">
    <subcellularLocation>
        <location evidence="1">Membrane</location>
        <topology evidence="1">Multi-pass membrane protein</topology>
    </subcellularLocation>
</comment>
<feature type="transmembrane region" description="Helical" evidence="10">
    <location>
        <begin position="12"/>
        <end position="34"/>
    </location>
</feature>
<dbReference type="GO" id="GO:0006874">
    <property type="term" value="P:intracellular calcium ion homeostasis"/>
    <property type="evidence" value="ECO:0007669"/>
    <property type="project" value="TreeGrafter"/>
</dbReference>
<keyword evidence="8 10" id="KW-1133">Transmembrane helix</keyword>
<evidence type="ECO:0000259" key="11">
    <source>
        <dbReference type="Pfam" id="PF00122"/>
    </source>
</evidence>
<proteinExistence type="predicted"/>
<evidence type="ECO:0000256" key="4">
    <source>
        <dbReference type="ARBA" id="ARBA00022741"/>
    </source>
</evidence>
<keyword evidence="5" id="KW-0067">ATP-binding</keyword>
<name>V6LEI0_9EUKA</name>
<dbReference type="InterPro" id="IPR023214">
    <property type="entry name" value="HAD_sf"/>
</dbReference>
<dbReference type="SUPFAM" id="SSF56784">
    <property type="entry name" value="HAD-like"/>
    <property type="match status" value="1"/>
</dbReference>
<dbReference type="AlphaFoldDB" id="V6LEI0"/>
<dbReference type="InterPro" id="IPR023298">
    <property type="entry name" value="ATPase_P-typ_TM_dom_sf"/>
</dbReference>
<evidence type="ECO:0000256" key="9">
    <source>
        <dbReference type="ARBA" id="ARBA00023136"/>
    </source>
</evidence>
<keyword evidence="7" id="KW-1278">Translocase</keyword>
<dbReference type="PANTHER" id="PTHR45630:SF7">
    <property type="entry name" value="ENDOPLASMIC RETICULUM TRANSMEMBRANE HELIX TRANSLOCASE"/>
    <property type="match status" value="1"/>
</dbReference>
<dbReference type="PANTHER" id="PTHR45630">
    <property type="entry name" value="CATION-TRANSPORTING ATPASE-RELATED"/>
    <property type="match status" value="1"/>
</dbReference>
<dbReference type="GO" id="GO:0046872">
    <property type="term" value="F:metal ion binding"/>
    <property type="evidence" value="ECO:0007669"/>
    <property type="project" value="UniProtKB-KW"/>
</dbReference>
<dbReference type="Gene3D" id="3.40.1110.10">
    <property type="entry name" value="Calcium-transporting ATPase, cytoplasmic domain N"/>
    <property type="match status" value="1"/>
</dbReference>
<evidence type="ECO:0000313" key="12">
    <source>
        <dbReference type="EMBL" id="EST42658.1"/>
    </source>
</evidence>
<dbReference type="SUPFAM" id="SSF81660">
    <property type="entry name" value="Metal cation-transporting ATPase, ATP-binding domain N"/>
    <property type="match status" value="1"/>
</dbReference>
<feature type="transmembrane region" description="Helical" evidence="10">
    <location>
        <begin position="1213"/>
        <end position="1230"/>
    </location>
</feature>
<evidence type="ECO:0000256" key="8">
    <source>
        <dbReference type="ARBA" id="ARBA00022989"/>
    </source>
</evidence>
<keyword evidence="4" id="KW-0547">Nucleotide-binding</keyword>
<evidence type="ECO:0000313" key="13">
    <source>
        <dbReference type="EMBL" id="KAH0571546.1"/>
    </source>
</evidence>
<reference evidence="13" key="2">
    <citation type="submission" date="2020-12" db="EMBL/GenBank/DDBJ databases">
        <title>New Spironucleus salmonicida genome in near-complete chromosomes.</title>
        <authorList>
            <person name="Xu F."/>
            <person name="Kurt Z."/>
            <person name="Jimenez-Gonzalez A."/>
            <person name="Astvaldsson A."/>
            <person name="Andersson J.O."/>
            <person name="Svard S.G."/>
        </authorList>
    </citation>
    <scope>NUCLEOTIDE SEQUENCE</scope>
    <source>
        <strain evidence="13">ATCC 50377</strain>
    </source>
</reference>
<dbReference type="EMBL" id="AUWU02000006">
    <property type="protein sequence ID" value="KAH0571546.1"/>
    <property type="molecule type" value="Genomic_DNA"/>
</dbReference>
<sequence>MRIEAELLRPRKFRFFLILLYLVYIIYFCILYYVRSLTVSKFFQLPEDDQVLHYSSEEIDMAKQFNQVLDPIKLSPSNILFRWSHTDLYDGTKLLLLLPVAVHLIYLLFVHWSDSFRARAIFVQTNNPDLAHFAKLRIFTDETSSRIVLVKVKHQIYMKNQVQQIEFEGEKYQLILEDGILRLRTLYENYDISQFDLTSRSLTSKQHYQSIVDYGENRIILNYPNYLHILKDQILSPYFAFQIFTSVLYAVDNFATYSIFSIAMLIFVEGANVFQKFNSLKQTVKLAPQPVLVCVRREDTEQYVSSSSLVPGDTILFYKKDYSHDNVAAVGKQKKTQPTYNPLHQIAGFKVMQKFQEILFAKYYDEGICKHLNKTKFSHVFPVDMVITQGQLIADESILTGEQTSQIKEAIDNEQIQDTSLISSYNKVFGGTYLIQIQSDFVEGIVTKTAGQTEQGTLIKTIAFNEERMNVTTKDSLVFLLIMFVVATISAVYCFIRGYQSKIATISKLSLETLMVLVNVIPPDLPTELSMCISNSIREIRKKKIFSTEPYRILNAGRLSYVCFDKSGTLTQSDIKVLGVDDQLSSTSVKNILEKVKLQQQKFTTSELATVTISACQSINIVNGKFFGDILEVNAFKAIDSQVLDVNTVQVKNNKIDIIKRFYFNSNLKRMSVVAKYKGKQYIFAKGGPEIIQQLLVNVPQYYDKTVETYVKRGLRVLALAYREINYDNQPRTEIEQNLIFLGLLICQTPLKLDTAAAIQTLHASNHKLKVISGDHVLNVAITAQQCGIIGSQQIYIINDLIDGKYLCNELASNEEMQLTVEELIQSQFAFCLTNSNQMLELCIKNKKIIEKVTVFARTTPVQKQLIISSMKGDSEGKVAFVGDGCNDLNALQAADVGIALMEEVCEEVKQAEEKQAVPYPSIMGPNNAPAPFQQIVAEAQMRAQRKNTGYRQELQILIAEQTHYKRFLAFQKRKDKGGIMSMWSEALEQEEENEDIKMGDAAIAAQFTVKSGSLNGVLDIIRQGRCALTTVQMNFKTTALQCLIGAYSMTAMTLSGVRQSDAQLIASSLLSMIVLMNISKAKESKIISKVKPPKTITGPYLVLSMFGQAIIHISSLWYAQSLGGAVHKTVGFGVKFEPSQVNTIVFYVRLFLDACVTLVNFPGRPHMQAITEHRPVVLGICGYVIAMIALMFEQIPDLNSQLGLLSLDEAVRFKILICCFIDFVGCYVIEEFCKKTF</sequence>
<dbReference type="VEuPathDB" id="GiardiaDB:SS50377_25734"/>
<dbReference type="GO" id="GO:0019829">
    <property type="term" value="F:ATPase-coupled monoatomic cation transmembrane transporter activity"/>
    <property type="evidence" value="ECO:0007669"/>
    <property type="project" value="TreeGrafter"/>
</dbReference>
<gene>
    <name evidence="12" type="ORF">SS50377_17669</name>
    <name evidence="13" type="ORF">SS50377_25734</name>
</gene>
<dbReference type="GO" id="GO:0005524">
    <property type="term" value="F:ATP binding"/>
    <property type="evidence" value="ECO:0007669"/>
    <property type="project" value="UniProtKB-KW"/>
</dbReference>
<evidence type="ECO:0000256" key="5">
    <source>
        <dbReference type="ARBA" id="ARBA00022840"/>
    </source>
</evidence>
<evidence type="ECO:0000313" key="14">
    <source>
        <dbReference type="Proteomes" id="UP000018208"/>
    </source>
</evidence>
<accession>V6LEI0</accession>
<dbReference type="EMBL" id="KI546157">
    <property type="protein sequence ID" value="EST42658.1"/>
    <property type="molecule type" value="Genomic_DNA"/>
</dbReference>
<dbReference type="Gene3D" id="2.70.150.10">
    <property type="entry name" value="Calcium-transporting ATPase, cytoplasmic transduction domain A"/>
    <property type="match status" value="1"/>
</dbReference>
<feature type="transmembrane region" description="Helical" evidence="10">
    <location>
        <begin position="477"/>
        <end position="499"/>
    </location>
</feature>
<evidence type="ECO:0000256" key="3">
    <source>
        <dbReference type="ARBA" id="ARBA00022723"/>
    </source>
</evidence>
<keyword evidence="14" id="KW-1185">Reference proteome</keyword>
<dbReference type="InterPro" id="IPR006544">
    <property type="entry name" value="P-type_TPase_V"/>
</dbReference>
<feature type="transmembrane region" description="Helical" evidence="10">
    <location>
        <begin position="257"/>
        <end position="274"/>
    </location>
</feature>
<feature type="domain" description="P-type ATPase A" evidence="11">
    <location>
        <begin position="382"/>
        <end position="462"/>
    </location>
</feature>
<feature type="transmembrane region" description="Helical" evidence="10">
    <location>
        <begin position="234"/>
        <end position="251"/>
    </location>
</feature>
<evidence type="ECO:0000256" key="1">
    <source>
        <dbReference type="ARBA" id="ARBA00004141"/>
    </source>
</evidence>
<dbReference type="SUPFAM" id="SSF81653">
    <property type="entry name" value="Calcium ATPase, transduction domain A"/>
    <property type="match status" value="1"/>
</dbReference>
<evidence type="ECO:0000256" key="7">
    <source>
        <dbReference type="ARBA" id="ARBA00022967"/>
    </source>
</evidence>
<feature type="transmembrane region" description="Helical" evidence="10">
    <location>
        <begin position="1101"/>
        <end position="1120"/>
    </location>
</feature>
<dbReference type="InterPro" id="IPR008250">
    <property type="entry name" value="ATPase_P-typ_transduc_dom_A_sf"/>
</dbReference>
<dbReference type="InterPro" id="IPR023299">
    <property type="entry name" value="ATPase_P-typ_cyto_dom_N"/>
</dbReference>
<feature type="transmembrane region" description="Helical" evidence="10">
    <location>
        <begin position="1145"/>
        <end position="1164"/>
    </location>
</feature>
<keyword evidence="6" id="KW-0460">Magnesium</keyword>
<dbReference type="Pfam" id="PF13246">
    <property type="entry name" value="Cation_ATPase"/>
    <property type="match status" value="1"/>
</dbReference>
<organism evidence="12">
    <name type="scientific">Spironucleus salmonicida</name>
    <dbReference type="NCBI Taxonomy" id="348837"/>
    <lineage>
        <taxon>Eukaryota</taxon>
        <taxon>Metamonada</taxon>
        <taxon>Diplomonadida</taxon>
        <taxon>Hexamitidae</taxon>
        <taxon>Hexamitinae</taxon>
        <taxon>Spironucleus</taxon>
    </lineage>
</organism>
<evidence type="ECO:0000256" key="6">
    <source>
        <dbReference type="ARBA" id="ARBA00022842"/>
    </source>
</evidence>
<evidence type="ECO:0000256" key="10">
    <source>
        <dbReference type="SAM" id="Phobius"/>
    </source>
</evidence>
<dbReference type="InterPro" id="IPR059000">
    <property type="entry name" value="ATPase_P-type_domA"/>
</dbReference>
<evidence type="ECO:0000256" key="2">
    <source>
        <dbReference type="ARBA" id="ARBA00022692"/>
    </source>
</evidence>
<dbReference type="Pfam" id="PF00122">
    <property type="entry name" value="E1-E2_ATPase"/>
    <property type="match status" value="1"/>
</dbReference>
<keyword evidence="2 10" id="KW-0812">Transmembrane</keyword>